<evidence type="ECO:0000313" key="3">
    <source>
        <dbReference type="EMBL" id="CCJ55416.1"/>
    </source>
</evidence>
<protein>
    <submittedName>
        <fullName evidence="3">Putative membrane protein</fullName>
    </submittedName>
</protein>
<feature type="transmembrane region" description="Helical" evidence="2">
    <location>
        <begin position="79"/>
        <end position="100"/>
    </location>
</feature>
<feature type="transmembrane region" description="Helical" evidence="2">
    <location>
        <begin position="29"/>
        <end position="52"/>
    </location>
</feature>
<proteinExistence type="predicted"/>
<reference evidence="3 4" key="1">
    <citation type="journal article" date="2012" name="BMC Genomics">
        <title>Comparative genomics of the classical Bordetella subspecies: the evolution and exchange of virulence-associated diversity amongst closely related pathogens.</title>
        <authorList>
            <person name="Park J."/>
            <person name="Zhang Y."/>
            <person name="Buboltz A.M."/>
            <person name="Zhang X."/>
            <person name="Schuster S.C."/>
            <person name="Ahuja U."/>
            <person name="Liu M."/>
            <person name="Miller J.F."/>
            <person name="Sebaihia M."/>
            <person name="Bentley S.D."/>
            <person name="Parkhill J."/>
            <person name="Harvill E.T."/>
        </authorList>
    </citation>
    <scope>NUCLEOTIDE SEQUENCE [LARGE SCALE GENOMIC DNA]</scope>
    <source>
        <strain evidence="3 4">253</strain>
    </source>
</reference>
<accession>A0A0C6PAK5</accession>
<keyword evidence="2" id="KW-1133">Transmembrane helix</keyword>
<dbReference type="EMBL" id="HE965806">
    <property type="protein sequence ID" value="CCJ55416.1"/>
    <property type="molecule type" value="Genomic_DNA"/>
</dbReference>
<dbReference type="RefSeq" id="WP_015064770.1">
    <property type="nucleotide sequence ID" value="NC_019382.1"/>
</dbReference>
<feature type="region of interest" description="Disordered" evidence="1">
    <location>
        <begin position="174"/>
        <end position="215"/>
    </location>
</feature>
<gene>
    <name evidence="3" type="ORF">BN112_3502</name>
</gene>
<name>A0A0C6PAK5_BORBO</name>
<organism evidence="3 4">
    <name type="scientific">Bordetella bronchiseptica 253</name>
    <dbReference type="NCBI Taxonomy" id="568707"/>
    <lineage>
        <taxon>Bacteria</taxon>
        <taxon>Pseudomonadati</taxon>
        <taxon>Pseudomonadota</taxon>
        <taxon>Betaproteobacteria</taxon>
        <taxon>Burkholderiales</taxon>
        <taxon>Alcaligenaceae</taxon>
        <taxon>Bordetella</taxon>
    </lineage>
</organism>
<evidence type="ECO:0000256" key="1">
    <source>
        <dbReference type="SAM" id="MobiDB-lite"/>
    </source>
</evidence>
<evidence type="ECO:0000313" key="4">
    <source>
        <dbReference type="Proteomes" id="UP000007564"/>
    </source>
</evidence>
<evidence type="ECO:0000256" key="2">
    <source>
        <dbReference type="SAM" id="Phobius"/>
    </source>
</evidence>
<dbReference type="OrthoDB" id="8634640at2"/>
<dbReference type="HOGENOM" id="CLU_100893_0_0_4"/>
<sequence length="215" mass="23875">MMNPTSPERIRQDGRLIGQALLKLALPRLIFRVVVVAIAAVIWLLVAAWLLAFGKSLSFEGMHALGQQTVDMLTRVNPYFWWGVVAIWSLIVFFSLRAWLGSSIAAGRAAVVPTDVLSDLAPRLSPEVLDVLRWVWGEREEPLTVGDLQRAHTELRHNRIGKIALVREQSGILDAPAHRPGPDERPGAARHAEPRITEPRAVEPRLAEPHIGPAR</sequence>
<keyword evidence="2" id="KW-0472">Membrane</keyword>
<keyword evidence="2" id="KW-0812">Transmembrane</keyword>
<feature type="compositionally biased region" description="Basic and acidic residues" evidence="1">
    <location>
        <begin position="176"/>
        <end position="208"/>
    </location>
</feature>
<dbReference type="Proteomes" id="UP000007564">
    <property type="component" value="Chromosome"/>
</dbReference>
<dbReference type="AlphaFoldDB" id="A0A0C6PAK5"/>
<dbReference type="KEGG" id="bbh:BN112_3502"/>